<proteinExistence type="predicted"/>
<evidence type="ECO:0000313" key="3">
    <source>
        <dbReference type="Proteomes" id="UP000186058"/>
    </source>
</evidence>
<evidence type="ECO:0000256" key="1">
    <source>
        <dbReference type="SAM" id="Phobius"/>
    </source>
</evidence>
<protein>
    <recommendedName>
        <fullName evidence="4">DUF4367 domain-containing protein</fullName>
    </recommendedName>
</protein>
<organism evidence="2 3">
    <name type="scientific">Paenibacillus helianthi</name>
    <dbReference type="NCBI Taxonomy" id="1349432"/>
    <lineage>
        <taxon>Bacteria</taxon>
        <taxon>Bacillati</taxon>
        <taxon>Bacillota</taxon>
        <taxon>Bacilli</taxon>
        <taxon>Bacillales</taxon>
        <taxon>Paenibacillaceae</taxon>
        <taxon>Paenibacillus</taxon>
    </lineage>
</organism>
<comment type="caution">
    <text evidence="2">The sequence shown here is derived from an EMBL/GenBank/DDBJ whole genome shotgun (WGS) entry which is preliminary data.</text>
</comment>
<keyword evidence="3" id="KW-1185">Reference proteome</keyword>
<sequence length="328" mass="36601">MGRTAISHEYQDIIKASAGRNPVEAIDVETQVMERVERLGLARTHPGAWKGKLRQPTALFSLLMVFLLLSVTAYAAAEYIQIRNSRGEVKVQYMEPEPVQQTGHLVNNKLRQQMEAKTLAFAKPGELIGYYVKEDAAKEAAEALKFVHKEQRLTAYADFSAEIRRTGAPMLPEAPEGYSFQNGTVEPDFPYNSPMMQQELYLGTLNELRTQAEQATGGQQLFMKSVPWTSPISVSASYAKDGGFLGISAHMMHGGDMRVWQGAEEQANKITVAGTDVIVNTMGIGSDKQHNYLTWYNEKYDAYFTVTSYGDKTLSEEKLLKLVAELLQ</sequence>
<accession>A0ABX3ESN5</accession>
<name>A0ABX3ESN5_9BACL</name>
<evidence type="ECO:0008006" key="4">
    <source>
        <dbReference type="Google" id="ProtNLM"/>
    </source>
</evidence>
<feature type="transmembrane region" description="Helical" evidence="1">
    <location>
        <begin position="58"/>
        <end position="77"/>
    </location>
</feature>
<keyword evidence="1" id="KW-0472">Membrane</keyword>
<keyword evidence="1" id="KW-1133">Transmembrane helix</keyword>
<keyword evidence="1" id="KW-0812">Transmembrane</keyword>
<dbReference type="EMBL" id="LVWI01000036">
    <property type="protein sequence ID" value="OKP87051.1"/>
    <property type="molecule type" value="Genomic_DNA"/>
</dbReference>
<gene>
    <name evidence="2" type="ORF">A3844_11175</name>
</gene>
<dbReference type="RefSeq" id="WP_074107474.1">
    <property type="nucleotide sequence ID" value="NZ_LVWI01000036.1"/>
</dbReference>
<evidence type="ECO:0000313" key="2">
    <source>
        <dbReference type="EMBL" id="OKP87051.1"/>
    </source>
</evidence>
<dbReference type="Proteomes" id="UP000186058">
    <property type="component" value="Unassembled WGS sequence"/>
</dbReference>
<reference evidence="2 3" key="1">
    <citation type="submission" date="2016-03" db="EMBL/GenBank/DDBJ databases">
        <authorList>
            <person name="Sant'Anna F.H."/>
            <person name="Ambrosini A."/>
            <person name="Souza R."/>
            <person name="Bach E."/>
            <person name="Fernandes G."/>
            <person name="Balsanelli E."/>
            <person name="Baura V.A."/>
            <person name="Souza E.M."/>
            <person name="Passaglia L."/>
        </authorList>
    </citation>
    <scope>NUCLEOTIDE SEQUENCE [LARGE SCALE GENOMIC DNA]</scope>
    <source>
        <strain evidence="2 3">P26E</strain>
    </source>
</reference>